<evidence type="ECO:0000256" key="7">
    <source>
        <dbReference type="PIRSR" id="PIRSR600895-51"/>
    </source>
</evidence>
<dbReference type="PANTHER" id="PTHR10395:SF7">
    <property type="entry name" value="5-HYDROXYISOURATE HYDROLASE"/>
    <property type="match status" value="1"/>
</dbReference>
<dbReference type="SUPFAM" id="SSF49472">
    <property type="entry name" value="Transthyretin (synonym: prealbumin)"/>
    <property type="match status" value="1"/>
</dbReference>
<reference evidence="10" key="1">
    <citation type="submission" date="2020-04" db="EMBL/GenBank/DDBJ databases">
        <title>Analysis of mating type loci in Filobasidium floriforme.</title>
        <authorList>
            <person name="Nowrousian M."/>
        </authorList>
    </citation>
    <scope>NUCLEOTIDE SEQUENCE</scope>
    <source>
        <strain evidence="10">CBS 6242</strain>
    </source>
</reference>
<comment type="subunit">
    <text evidence="4 8">Homotetramer.</text>
</comment>
<dbReference type="InterPro" id="IPR036817">
    <property type="entry name" value="Transthyretin/HIU_hydrolase_sf"/>
</dbReference>
<dbReference type="EMBL" id="JABELV010000010">
    <property type="protein sequence ID" value="KAG7571173.1"/>
    <property type="molecule type" value="Genomic_DNA"/>
</dbReference>
<feature type="domain" description="Transthyretin/hydroxyisourate hydrolase" evidence="9">
    <location>
        <begin position="1"/>
        <end position="115"/>
    </location>
</feature>
<evidence type="ECO:0000313" key="10">
    <source>
        <dbReference type="EMBL" id="KAG7571173.1"/>
    </source>
</evidence>
<feature type="binding site" evidence="7">
    <location>
        <position position="113"/>
    </location>
    <ligand>
        <name>substrate</name>
    </ligand>
</feature>
<keyword evidence="11" id="KW-1185">Reference proteome</keyword>
<dbReference type="Pfam" id="PF00576">
    <property type="entry name" value="Transthyretin"/>
    <property type="match status" value="1"/>
</dbReference>
<proteinExistence type="inferred from homology"/>
<evidence type="ECO:0000256" key="1">
    <source>
        <dbReference type="ARBA" id="ARBA00001043"/>
    </source>
</evidence>
<protein>
    <recommendedName>
        <fullName evidence="8">5-hydroxyisourate hydrolase</fullName>
        <shortName evidence="8">HIU hydrolase</shortName>
        <shortName evidence="8">HIUHase</shortName>
        <ecNumber evidence="8">3.5.2.17</ecNumber>
    </recommendedName>
</protein>
<evidence type="ECO:0000256" key="6">
    <source>
        <dbReference type="ARBA" id="ARBA00022801"/>
    </source>
</evidence>
<comment type="caution">
    <text evidence="10">The sequence shown here is derived from an EMBL/GenBank/DDBJ whole genome shotgun (WGS) entry which is preliminary data.</text>
</comment>
<evidence type="ECO:0000256" key="4">
    <source>
        <dbReference type="ARBA" id="ARBA00011881"/>
    </source>
</evidence>
<dbReference type="SMART" id="SM00095">
    <property type="entry name" value="TR_THY"/>
    <property type="match status" value="1"/>
</dbReference>
<dbReference type="OrthoDB" id="10265230at2759"/>
<evidence type="ECO:0000256" key="3">
    <source>
        <dbReference type="ARBA" id="ARBA00009850"/>
    </source>
</evidence>
<keyword evidence="6 8" id="KW-0378">Hydrolase</keyword>
<keyword evidence="5 8" id="KW-0659">Purine metabolism</keyword>
<dbReference type="InterPro" id="IPR023416">
    <property type="entry name" value="Transthyretin/HIU_hydrolase_d"/>
</dbReference>
<dbReference type="PROSITE" id="PS00769">
    <property type="entry name" value="TRANSTHYRETIN_2"/>
    <property type="match status" value="1"/>
</dbReference>
<dbReference type="GO" id="GO:0033971">
    <property type="term" value="F:hydroxyisourate hydrolase activity"/>
    <property type="evidence" value="ECO:0007669"/>
    <property type="project" value="UniProtKB-EC"/>
</dbReference>
<comment type="function">
    <text evidence="2">Catalyzes the hydrolysis of 5-hydroxyisourate (HIU) to 2-oxo-4-hydroxy-4-carboxy-5-ureidoimidazoline (OHCU).</text>
</comment>
<dbReference type="EC" id="3.5.2.17" evidence="8"/>
<evidence type="ECO:0000256" key="8">
    <source>
        <dbReference type="RuleBase" id="RU361270"/>
    </source>
</evidence>
<accession>A0A8K0JVK2</accession>
<feature type="binding site" evidence="7">
    <location>
        <position position="48"/>
    </location>
    <ligand>
        <name>substrate</name>
    </ligand>
</feature>
<evidence type="ECO:0000313" key="11">
    <source>
        <dbReference type="Proteomes" id="UP000812966"/>
    </source>
</evidence>
<dbReference type="PROSITE" id="PS00768">
    <property type="entry name" value="TRANSTHYRETIN_1"/>
    <property type="match status" value="1"/>
</dbReference>
<gene>
    <name evidence="10" type="ORF">FFLO_00846</name>
</gene>
<feature type="binding site" evidence="7">
    <location>
        <position position="9"/>
    </location>
    <ligand>
        <name>substrate</name>
    </ligand>
</feature>
<dbReference type="GO" id="GO:0006144">
    <property type="term" value="P:purine nucleobase metabolic process"/>
    <property type="evidence" value="ECO:0007669"/>
    <property type="project" value="UniProtKB-KW"/>
</dbReference>
<dbReference type="Proteomes" id="UP000812966">
    <property type="component" value="Unassembled WGS sequence"/>
</dbReference>
<dbReference type="NCBIfam" id="TIGR02962">
    <property type="entry name" value="hdxy_isourate"/>
    <property type="match status" value="1"/>
</dbReference>
<dbReference type="Gene3D" id="2.60.40.180">
    <property type="entry name" value="Transthyretin/hydroxyisourate hydrolase domain"/>
    <property type="match status" value="1"/>
</dbReference>
<dbReference type="InterPro" id="IPR014306">
    <property type="entry name" value="Hydroxyisourate_hydrolase"/>
</dbReference>
<dbReference type="InterPro" id="IPR000895">
    <property type="entry name" value="Transthyretin/HIU_hydrolase"/>
</dbReference>
<dbReference type="InterPro" id="IPR023418">
    <property type="entry name" value="Thyroxine_BS"/>
</dbReference>
<comment type="similarity">
    <text evidence="3 8">Belongs to the transthyretin family. 5-hydroxyisourate hydrolase subfamily.</text>
</comment>
<organism evidence="10 11">
    <name type="scientific">Filobasidium floriforme</name>
    <dbReference type="NCBI Taxonomy" id="5210"/>
    <lineage>
        <taxon>Eukaryota</taxon>
        <taxon>Fungi</taxon>
        <taxon>Dikarya</taxon>
        <taxon>Basidiomycota</taxon>
        <taxon>Agaricomycotina</taxon>
        <taxon>Tremellomycetes</taxon>
        <taxon>Filobasidiales</taxon>
        <taxon>Filobasidiaceae</taxon>
        <taxon>Filobasidium</taxon>
    </lineage>
</organism>
<dbReference type="PRINTS" id="PR00189">
    <property type="entry name" value="TRNSTHYRETIN"/>
</dbReference>
<dbReference type="PANTHER" id="PTHR10395">
    <property type="entry name" value="URICASE AND TRANSTHYRETIN-RELATED"/>
    <property type="match status" value="1"/>
</dbReference>
<evidence type="ECO:0000256" key="5">
    <source>
        <dbReference type="ARBA" id="ARBA00022631"/>
    </source>
</evidence>
<evidence type="ECO:0000256" key="2">
    <source>
        <dbReference type="ARBA" id="ARBA00002704"/>
    </source>
</evidence>
<dbReference type="AlphaFoldDB" id="A0A8K0JVK2"/>
<comment type="catalytic activity">
    <reaction evidence="1 8">
        <text>5-hydroxyisourate + H2O = 5-hydroxy-2-oxo-4-ureido-2,5-dihydro-1H-imidazole-5-carboxylate + H(+)</text>
        <dbReference type="Rhea" id="RHEA:23736"/>
        <dbReference type="ChEBI" id="CHEBI:15377"/>
        <dbReference type="ChEBI" id="CHEBI:15378"/>
        <dbReference type="ChEBI" id="CHEBI:18072"/>
        <dbReference type="ChEBI" id="CHEBI:58639"/>
        <dbReference type="EC" id="3.5.2.17"/>
    </reaction>
</comment>
<dbReference type="InterPro" id="IPR023419">
    <property type="entry name" value="Transthyretin_CS"/>
</dbReference>
<dbReference type="CDD" id="cd05822">
    <property type="entry name" value="TLP_HIUase"/>
    <property type="match status" value="1"/>
</dbReference>
<evidence type="ECO:0000259" key="9">
    <source>
        <dbReference type="SMART" id="SM00095"/>
    </source>
</evidence>
<name>A0A8K0JVK2_9TREE</name>
<sequence length="116" mass="12723">MSKSPITCHVLDSTTGKPAAAVQVELFLMGGSAEFSSLAQGQTDNDGRCSTLLEPATKLASGIYKMKFGTGEYFKASSKPTFYPYVEIIFNYEDPSSHYHIPLLLSQFSYTTYRGS</sequence>